<name>A0A427A434_ENSVE</name>
<dbReference type="EMBL" id="AMZH03003836">
    <property type="protein sequence ID" value="RRT71005.1"/>
    <property type="molecule type" value="Genomic_DNA"/>
</dbReference>
<proteinExistence type="predicted"/>
<reference evidence="2 3" key="1">
    <citation type="journal article" date="2014" name="Agronomy (Basel)">
        <title>A Draft Genome Sequence for Ensete ventricosum, the Drought-Tolerant Tree Against Hunger.</title>
        <authorList>
            <person name="Harrison J."/>
            <person name="Moore K.A."/>
            <person name="Paszkiewicz K."/>
            <person name="Jones T."/>
            <person name="Grant M."/>
            <person name="Ambacheew D."/>
            <person name="Muzemil S."/>
            <person name="Studholme D.J."/>
        </authorList>
    </citation>
    <scope>NUCLEOTIDE SEQUENCE [LARGE SCALE GENOMIC DNA]</scope>
</reference>
<comment type="caution">
    <text evidence="2">The sequence shown here is derived from an EMBL/GenBank/DDBJ whole genome shotgun (WGS) entry which is preliminary data.</text>
</comment>
<feature type="compositionally biased region" description="Polar residues" evidence="1">
    <location>
        <begin position="19"/>
        <end position="30"/>
    </location>
</feature>
<dbReference type="AlphaFoldDB" id="A0A427A434"/>
<evidence type="ECO:0000313" key="3">
    <source>
        <dbReference type="Proteomes" id="UP000287651"/>
    </source>
</evidence>
<protein>
    <submittedName>
        <fullName evidence="2">Uncharacterized protein</fullName>
    </submittedName>
</protein>
<gene>
    <name evidence="2" type="ORF">B296_00035954</name>
</gene>
<feature type="region of interest" description="Disordered" evidence="1">
    <location>
        <begin position="1"/>
        <end position="30"/>
    </location>
</feature>
<accession>A0A427A434</accession>
<evidence type="ECO:0000256" key="1">
    <source>
        <dbReference type="SAM" id="MobiDB-lite"/>
    </source>
</evidence>
<evidence type="ECO:0000313" key="2">
    <source>
        <dbReference type="EMBL" id="RRT71005.1"/>
    </source>
</evidence>
<sequence>MPPSLLANSNLASGKDKTMSCSSGNPTQLPSTARICTTTDNHLAVSPATVTRFTLLRPIQRCPRRRWFGLRQTPS</sequence>
<feature type="compositionally biased region" description="Polar residues" evidence="1">
    <location>
        <begin position="1"/>
        <end position="12"/>
    </location>
</feature>
<dbReference type="Proteomes" id="UP000287651">
    <property type="component" value="Unassembled WGS sequence"/>
</dbReference>
<organism evidence="2 3">
    <name type="scientific">Ensete ventricosum</name>
    <name type="common">Abyssinian banana</name>
    <name type="synonym">Musa ensete</name>
    <dbReference type="NCBI Taxonomy" id="4639"/>
    <lineage>
        <taxon>Eukaryota</taxon>
        <taxon>Viridiplantae</taxon>
        <taxon>Streptophyta</taxon>
        <taxon>Embryophyta</taxon>
        <taxon>Tracheophyta</taxon>
        <taxon>Spermatophyta</taxon>
        <taxon>Magnoliopsida</taxon>
        <taxon>Liliopsida</taxon>
        <taxon>Zingiberales</taxon>
        <taxon>Musaceae</taxon>
        <taxon>Ensete</taxon>
    </lineage>
</organism>